<feature type="compositionally biased region" description="Basic and acidic residues" evidence="5">
    <location>
        <begin position="408"/>
        <end position="440"/>
    </location>
</feature>
<keyword evidence="4 6" id="KW-0472">Membrane</keyword>
<accession>A0A640KP94</accession>
<evidence type="ECO:0000256" key="1">
    <source>
        <dbReference type="ARBA" id="ARBA00004141"/>
    </source>
</evidence>
<feature type="region of interest" description="Disordered" evidence="5">
    <location>
        <begin position="377"/>
        <end position="445"/>
    </location>
</feature>
<organism evidence="8 9">
    <name type="scientific">Leishmania tarentolae</name>
    <name type="common">Sauroleishmania tarentolae</name>
    <dbReference type="NCBI Taxonomy" id="5689"/>
    <lineage>
        <taxon>Eukaryota</taxon>
        <taxon>Discoba</taxon>
        <taxon>Euglenozoa</taxon>
        <taxon>Kinetoplastea</taxon>
        <taxon>Metakinetoplastina</taxon>
        <taxon>Trypanosomatida</taxon>
        <taxon>Trypanosomatidae</taxon>
        <taxon>Leishmaniinae</taxon>
        <taxon>Leishmania</taxon>
        <taxon>lizard Leishmania</taxon>
    </lineage>
</organism>
<keyword evidence="9" id="KW-1185">Reference proteome</keyword>
<proteinExistence type="predicted"/>
<dbReference type="EMBL" id="BLBS01000048">
    <property type="protein sequence ID" value="GET91526.1"/>
    <property type="molecule type" value="Genomic_DNA"/>
</dbReference>
<evidence type="ECO:0000313" key="9">
    <source>
        <dbReference type="Proteomes" id="UP000419144"/>
    </source>
</evidence>
<keyword evidence="2 6" id="KW-0812">Transmembrane</keyword>
<feature type="transmembrane region" description="Helical" evidence="6">
    <location>
        <begin position="122"/>
        <end position="142"/>
    </location>
</feature>
<feature type="transmembrane region" description="Helical" evidence="6">
    <location>
        <begin position="24"/>
        <end position="46"/>
    </location>
</feature>
<evidence type="ECO:0000259" key="7">
    <source>
        <dbReference type="Pfam" id="PF01545"/>
    </source>
</evidence>
<gene>
    <name evidence="8" type="ORF">LtaPh_3219900</name>
</gene>
<feature type="transmembrane region" description="Helical" evidence="6">
    <location>
        <begin position="227"/>
        <end position="247"/>
    </location>
</feature>
<evidence type="ECO:0000256" key="3">
    <source>
        <dbReference type="ARBA" id="ARBA00022989"/>
    </source>
</evidence>
<dbReference type="OrthoDB" id="266076at2759"/>
<dbReference type="GO" id="GO:0008324">
    <property type="term" value="F:monoatomic cation transmembrane transporter activity"/>
    <property type="evidence" value="ECO:0007669"/>
    <property type="project" value="InterPro"/>
</dbReference>
<sequence>MLPEVCMLLFTPSKNRRVRRWQQAAITFSGLWVISVVFIISTSFLVVSVQALVLLNTAASLAAAIVTHSLCSHAGTQRNYPFGFGLHRLSVVVRLGSTIFLVFGCVTTVVESLHHGIHGHHSSPFVPLALGGLQLLAQLVFVRDVCLTDRVTGYSGRAGAHSEDILHTLCASACSDGRGMGGGSFFEDSNHLSKPSTQFQVSAGSKGIYPISSSTAHTMRHSCAQTAVYLLCPITCAVSSVLMVVTHSGLPDVAGALLLAIYYAYAGFRNGRDMLDLLMNKCVTDPQRLRNLERYLRSIKMLDGVLQVQSTVWWKLNASDSMLLIRLRLMSGADGCSISQAVRKQLAELATYVYVECFPAKDMNDIEQSTQLSWSAPLMGPHGHSHGVHGDCHTHHGHSHRGGVGGQEHGHSHGSGQDDDKGHHDHDHNHSHGHLPDGKGELNMAPGRYSNGFGNIDGNPPTGPMSGALPYEAQVYPEAVPGTAGVGSASGALAFPSPPVGKRGECDSSTKRHGFRNSSPPIFSSSSGQPLSMTYCATNKCTTPAPSSPSTDFQHDKYSLYSGDLTNSDSHFFQQAPGGTAASAADSTSFPAVPSFHLPASLPSVFTPFHDGRAHIGTQVRRGAPQFTSYNDV</sequence>
<dbReference type="SUPFAM" id="SSF161111">
    <property type="entry name" value="Cation efflux protein transmembrane domain-like"/>
    <property type="match status" value="1"/>
</dbReference>
<evidence type="ECO:0000313" key="8">
    <source>
        <dbReference type="EMBL" id="GET91526.1"/>
    </source>
</evidence>
<dbReference type="Pfam" id="PF01545">
    <property type="entry name" value="Cation_efflux"/>
    <property type="match status" value="1"/>
</dbReference>
<dbReference type="AlphaFoldDB" id="A0A640KP94"/>
<dbReference type="InterPro" id="IPR058533">
    <property type="entry name" value="Cation_efflux_TM"/>
</dbReference>
<comment type="subcellular location">
    <subcellularLocation>
        <location evidence="1">Membrane</location>
        <topology evidence="1">Multi-pass membrane protein</topology>
    </subcellularLocation>
</comment>
<feature type="transmembrane region" description="Helical" evidence="6">
    <location>
        <begin position="52"/>
        <end position="71"/>
    </location>
</feature>
<evidence type="ECO:0000256" key="6">
    <source>
        <dbReference type="SAM" id="Phobius"/>
    </source>
</evidence>
<dbReference type="Proteomes" id="UP000419144">
    <property type="component" value="Unassembled WGS sequence"/>
</dbReference>
<name>A0A640KP94_LEITA</name>
<feature type="region of interest" description="Disordered" evidence="5">
    <location>
        <begin position="496"/>
        <end position="526"/>
    </location>
</feature>
<evidence type="ECO:0000256" key="2">
    <source>
        <dbReference type="ARBA" id="ARBA00022692"/>
    </source>
</evidence>
<protein>
    <recommendedName>
        <fullName evidence="7">Cation efflux protein transmembrane domain-containing protein</fullName>
    </recommendedName>
</protein>
<dbReference type="Gene3D" id="1.20.1510.10">
    <property type="entry name" value="Cation efflux protein transmembrane domain"/>
    <property type="match status" value="1"/>
</dbReference>
<comment type="caution">
    <text evidence="8">The sequence shown here is derived from an EMBL/GenBank/DDBJ whole genome shotgun (WGS) entry which is preliminary data.</text>
</comment>
<feature type="transmembrane region" description="Helical" evidence="6">
    <location>
        <begin position="91"/>
        <end position="110"/>
    </location>
</feature>
<evidence type="ECO:0000256" key="5">
    <source>
        <dbReference type="SAM" id="MobiDB-lite"/>
    </source>
</evidence>
<dbReference type="GO" id="GO:0016020">
    <property type="term" value="C:membrane"/>
    <property type="evidence" value="ECO:0007669"/>
    <property type="project" value="UniProtKB-SubCell"/>
</dbReference>
<dbReference type="VEuPathDB" id="TriTrypDB:LtaPh_3219900"/>
<keyword evidence="3 6" id="KW-1133">Transmembrane helix</keyword>
<evidence type="ECO:0000256" key="4">
    <source>
        <dbReference type="ARBA" id="ARBA00023136"/>
    </source>
</evidence>
<feature type="domain" description="Cation efflux protein transmembrane" evidence="7">
    <location>
        <begin position="29"/>
        <end position="279"/>
    </location>
</feature>
<dbReference type="InterPro" id="IPR027469">
    <property type="entry name" value="Cation_efflux_TMD_sf"/>
</dbReference>
<reference evidence="8" key="1">
    <citation type="submission" date="2019-11" db="EMBL/GenBank/DDBJ databases">
        <title>Leishmania tarentolae CDS.</title>
        <authorList>
            <person name="Goto Y."/>
            <person name="Yamagishi J."/>
        </authorList>
    </citation>
    <scope>NUCLEOTIDE SEQUENCE [LARGE SCALE GENOMIC DNA]</scope>
    <source>
        <strain evidence="8">Parrot Tar II</strain>
    </source>
</reference>